<dbReference type="SMART" id="SM00869">
    <property type="entry name" value="Autotransporter"/>
    <property type="match status" value="1"/>
</dbReference>
<keyword evidence="1" id="KW-0472">Membrane</keyword>
<dbReference type="GeneID" id="95775499"/>
<evidence type="ECO:0000313" key="3">
    <source>
        <dbReference type="EMBL" id="TLX41504.1"/>
    </source>
</evidence>
<feature type="transmembrane region" description="Helical" evidence="1">
    <location>
        <begin position="25"/>
        <end position="47"/>
    </location>
</feature>
<evidence type="ECO:0000256" key="1">
    <source>
        <dbReference type="SAM" id="Phobius"/>
    </source>
</evidence>
<dbReference type="Gene3D" id="2.40.128.130">
    <property type="entry name" value="Autotransporter beta-domain"/>
    <property type="match status" value="1"/>
</dbReference>
<protein>
    <recommendedName>
        <fullName evidence="2">Autotransporter domain-containing protein</fullName>
    </recommendedName>
</protein>
<dbReference type="OrthoDB" id="6053567at2"/>
<sequence>MANTGGTILSGASGEISLRHRRTRALLLSSALVPALAVGALLVPTAAEAACNNAINPFGNATLNCNSGAALGVIGTAGNNLTVNLTNGANVGGAGIVGSAGNNIIVNTSGTTTSAGLLNGMSYDADGDITITNFSSTTSGGVNGLVLTADGDINLNGFKGQATGVLGDGISATAGGNITANNFTTPASGSAPHISGLINGLRLETDVGNISVQNFATSAQGGVTGINASTSVGNINLSGFSGSSNGVLFDGIQAQTAAGNIDANNFASTALVTGGVNGLDLSASVVGNINVNNFAGTAQGTLGAGILAQTAQGDINVNSFSGTAQGGLAGLALTTDNGDINVIGFSGTAQGTLPLVSSGIFGSADEVITVATTGNANISGGLAGINLVQRGDDVNVTLGGATQVSAGPLGFGVLVNSQYQANGNVDVNTAGGTTVSGGLAGIAINKTSIGGDVTVNTNGIVTGTSGVGIGVNAVIDQSTTTNITSSGTTSGGLGGIAASTTSVFGNATSTIDTYGPVSGGAGVAITGLATAQSGGKNATSTVEQHGIINNSAAGILASATAGNIATTNVLVDNTIDVTGFGVTALASGKSGSVTVETTTAGIITSGGFGILAGATGNDFTVDVTTNAAITAGSQGIIAGLSGNDGKVTVITNDTIGAGSQGIAAGIIGNNGTLDVTTNAAITAGSQGIVAGILGNDGTVTVTNKATINSVGSGIIAFNSGGDTTVNVQEKISSQGLFGAAAFAGGTGDAILNVNAVIDPPVIGGAAVTFGSGLAQANVNANVQATGIGILAGNVGTGDIDVNIFAGAPIQSDGIGISTFKVGDSGATTIDVDSAIGGLSQAATGGDGITAVAISLSPTANTPITINTTANGTINAGDDGISVNLLGGGDVNVTTNALVTAGDDGIQVRSIALSTGNVTVTNEAAVNAGDNGIFILKGGDGDVTVNANANISAATGNGIEANALGGTGNVTVALKDATTITADDIGIIASKSFGTGDVKVTIGEGSTIDANLGGIVALKAFGDSASGTAVLVETGKNSSITATNGIGITAGQGFGDGNLVVTTGEGSTINAGLGGIVALKLFGDSATVGGDAVTVTTGKNSAINTAGVGITAGQSFGDGNVVVTTGEGSTIGSLATPTFAGIIAGKAFGDGNLTTTTGLNSIIFAGTNGITSAHLFGTGDNTVTTGENSAILAGNDGIYATSLFTTGATNVTTGTNSLVSALDDGIVANKFGGSGDVSVTVGSTGSVEAGDDGIRVSNRSFGAGDIYVNVLGGTSVKATQVIAGDDAIHAHGWDNVNVTTGSYALIIGDADENGVGNAIRISDADIATVSIGANNVVSGSGQTWSNAVISVRSDDATNITVGADSLVSSWAYAFHGDVVTAASQIVIDTDGGATTIDNFGTIVGRVGLTGNDDVFNNYSSNTWVTVGNNYFGGGTDAINNPGRIVTALQGAVAETTSFYSLETFNNGDGAYVGAGLLDLRDEAPGQIAWNGARDVTYVSGVFHGVGNSTVGLDSFLGAAGSTSDILQVGGRDVNGDAIAGLVTPGQTALLIHDVNTGAGAWNLAGIKVVDVVDPAGVTYGKNTFGETPSFVISSASANYSAKFGGVIDKGLFFYDLVAIGNDQYLIGLPDQEVFELPKLVTGAQSVWHETTGVWLDRQADLRTYLQGTTTTLVTKEGVKTVNGAPASVTPGVWGKVVGSWGSRDASDSYSAYGRNYSFDTGYDQNTYGFMAGADFGKEGVFGPNDAVVFGVLGGYLTSDLSFSGSPSTADYSGGTVGVYATYINNNWYLDALFKADFLSMDYQAPTLVGAGYFGQSPDAKNYGFVIDTGYRFYKWGATGFVDGLATLSYVNTNISDLTIASGTLVDFGNNDSLRGSVGLRVGANAYDAATYRVEASLTGRLWYEFLGDNAVTIYNPGLPFTTVDTFDGLFGEVGVGLNFFAKDSGWNGFTNADIKFGDSYVAGSAKGGVRYQW</sequence>
<keyword evidence="1" id="KW-0812">Transmembrane</keyword>
<gene>
    <name evidence="3" type="ORF">FBQ73_18785</name>
</gene>
<comment type="caution">
    <text evidence="3">The sequence shown here is derived from an EMBL/GenBank/DDBJ whole genome shotgun (WGS) entry which is preliminary data.</text>
</comment>
<dbReference type="PROSITE" id="PS51208">
    <property type="entry name" value="AUTOTRANSPORTER"/>
    <property type="match status" value="1"/>
</dbReference>
<organism evidence="3 4">
    <name type="scientific">Xanthobacter autotrophicus</name>
    <dbReference type="NCBI Taxonomy" id="280"/>
    <lineage>
        <taxon>Bacteria</taxon>
        <taxon>Pseudomonadati</taxon>
        <taxon>Pseudomonadota</taxon>
        <taxon>Alphaproteobacteria</taxon>
        <taxon>Hyphomicrobiales</taxon>
        <taxon>Xanthobacteraceae</taxon>
        <taxon>Xanthobacter</taxon>
    </lineage>
</organism>
<name>A0A6C1KE40_XANAU</name>
<dbReference type="SUPFAM" id="SSF103515">
    <property type="entry name" value="Autotransporter"/>
    <property type="match status" value="1"/>
</dbReference>
<evidence type="ECO:0000259" key="2">
    <source>
        <dbReference type="PROSITE" id="PS51208"/>
    </source>
</evidence>
<dbReference type="InterPro" id="IPR005546">
    <property type="entry name" value="Autotransporte_beta"/>
</dbReference>
<keyword evidence="1" id="KW-1133">Transmembrane helix</keyword>
<dbReference type="EMBL" id="VAUP01000037">
    <property type="protein sequence ID" value="TLX41504.1"/>
    <property type="molecule type" value="Genomic_DNA"/>
</dbReference>
<dbReference type="InterPro" id="IPR036709">
    <property type="entry name" value="Autotransporte_beta_dom_sf"/>
</dbReference>
<evidence type="ECO:0000313" key="4">
    <source>
        <dbReference type="Proteomes" id="UP000305131"/>
    </source>
</evidence>
<proteinExistence type="predicted"/>
<dbReference type="Proteomes" id="UP000305131">
    <property type="component" value="Unassembled WGS sequence"/>
</dbReference>
<accession>A0A6C1KE40</accession>
<reference evidence="3 4" key="1">
    <citation type="submission" date="2019-05" db="EMBL/GenBank/DDBJ databases">
        <authorList>
            <person name="Zhou X."/>
        </authorList>
    </citation>
    <scope>NUCLEOTIDE SEQUENCE [LARGE SCALE GENOMIC DNA]</scope>
    <source>
        <strain evidence="3 4">DSM 432</strain>
    </source>
</reference>
<feature type="domain" description="Autotransporter" evidence="2">
    <location>
        <begin position="1684"/>
        <end position="1972"/>
    </location>
</feature>
<dbReference type="RefSeq" id="WP_138401015.1">
    <property type="nucleotide sequence ID" value="NZ_JBAFVJ010000011.1"/>
</dbReference>